<geneLocation type="plasmid" evidence="3">
    <name>pkf715a dna</name>
</geneLocation>
<protein>
    <submittedName>
        <fullName evidence="2">Uncharacterized protein</fullName>
    </submittedName>
</protein>
<feature type="region of interest" description="Disordered" evidence="1">
    <location>
        <begin position="1"/>
        <end position="35"/>
    </location>
</feature>
<keyword evidence="2" id="KW-0614">Plasmid</keyword>
<dbReference type="AlphaFoldDB" id="A0A1L7NNP9"/>
<gene>
    <name evidence="2" type="ORF">KF715C_pA5690</name>
</gene>
<accession>A0A1L7NNP9</accession>
<dbReference type="Proteomes" id="UP000218731">
    <property type="component" value="Plasmid pKF715A"/>
</dbReference>
<evidence type="ECO:0000313" key="2">
    <source>
        <dbReference type="EMBL" id="BAW27074.1"/>
    </source>
</evidence>
<reference evidence="2 3" key="1">
    <citation type="submission" date="2015-11" db="EMBL/GenBank/DDBJ databases">
        <title>Complete genome sequencing of a biphenyl-degrading bacterium, Pseudomonas putida KF715 (=NBRC110667).</title>
        <authorList>
            <person name="Suenaga H."/>
            <person name="Fujihara N."/>
            <person name="Watanabe T."/>
            <person name="Hirose J."/>
            <person name="Kimura N."/>
            <person name="Yamazoe A."/>
            <person name="Hosoyama A."/>
            <person name="Shimodaira J."/>
            <person name="Furukawa K."/>
        </authorList>
    </citation>
    <scope>NUCLEOTIDE SEQUENCE [LARGE SCALE GENOMIC DNA]</scope>
    <source>
        <strain evidence="2 3">KF715</strain>
        <plasmid evidence="3">Plasmid pkf715a dna</plasmid>
    </source>
</reference>
<name>A0A1L7NNP9_PSEPU</name>
<organism evidence="2 3">
    <name type="scientific">Pseudomonas putida</name>
    <name type="common">Arthrobacter siderocapsulatus</name>
    <dbReference type="NCBI Taxonomy" id="303"/>
    <lineage>
        <taxon>Bacteria</taxon>
        <taxon>Pseudomonadati</taxon>
        <taxon>Pseudomonadota</taxon>
        <taxon>Gammaproteobacteria</taxon>
        <taxon>Pseudomonadales</taxon>
        <taxon>Pseudomonadaceae</taxon>
        <taxon>Pseudomonas</taxon>
    </lineage>
</organism>
<proteinExistence type="predicted"/>
<evidence type="ECO:0000313" key="3">
    <source>
        <dbReference type="Proteomes" id="UP000218731"/>
    </source>
</evidence>
<dbReference type="EMBL" id="AP015030">
    <property type="protein sequence ID" value="BAW27074.1"/>
    <property type="molecule type" value="Genomic_DNA"/>
</dbReference>
<sequence>MTSQTRRNDLASGSRKARQYSPQGEVQAVPDPDSSTIGLAAGDAPHLPFLGMGRWKTADTYAKRRIFPIKDNDGNLIGYRTMIQQGRGVNRQTHSGVFRITPLVNEAMAMAMAQRWRDKKEAELGIHSGRVSSKSASRFVPGISPVVSSTGPCRASWRWSSPGRPTVTKYIGKKLGYASAYKALVLRICNILDCPVPQDLPVPMPNPVQYLRLQSGGISELPERRAKPR</sequence>
<evidence type="ECO:0000256" key="1">
    <source>
        <dbReference type="SAM" id="MobiDB-lite"/>
    </source>
</evidence>